<keyword evidence="5" id="KW-0808">Transferase</keyword>
<name>A0A2P8E2I8_9ACTN</name>
<dbReference type="SUPFAM" id="SSF47384">
    <property type="entry name" value="Homodimeric domain of signal transducing histidine kinase"/>
    <property type="match status" value="1"/>
</dbReference>
<dbReference type="InterPro" id="IPR004358">
    <property type="entry name" value="Sig_transdc_His_kin-like_C"/>
</dbReference>
<dbReference type="Gene3D" id="6.10.340.10">
    <property type="match status" value="1"/>
</dbReference>
<protein>
    <recommendedName>
        <fullName evidence="3">histidine kinase</fullName>
        <ecNumber evidence="3">2.7.13.3</ecNumber>
    </recommendedName>
</protein>
<feature type="compositionally biased region" description="Pro residues" evidence="11">
    <location>
        <begin position="13"/>
        <end position="22"/>
    </location>
</feature>
<dbReference type="Pfam" id="PF02518">
    <property type="entry name" value="HATPase_c"/>
    <property type="match status" value="1"/>
</dbReference>
<dbReference type="AlphaFoldDB" id="A0A2P8E2I8"/>
<feature type="domain" description="Histidine kinase" evidence="13">
    <location>
        <begin position="303"/>
        <end position="512"/>
    </location>
</feature>
<dbReference type="Pfam" id="PF00512">
    <property type="entry name" value="HisKA"/>
    <property type="match status" value="1"/>
</dbReference>
<dbReference type="CDD" id="cd00075">
    <property type="entry name" value="HATPase"/>
    <property type="match status" value="1"/>
</dbReference>
<dbReference type="InterPro" id="IPR050428">
    <property type="entry name" value="TCS_sensor_his_kinase"/>
</dbReference>
<evidence type="ECO:0000259" key="13">
    <source>
        <dbReference type="PROSITE" id="PS50109"/>
    </source>
</evidence>
<gene>
    <name evidence="15" type="ORF">CLV30_107147</name>
</gene>
<keyword evidence="16" id="KW-1185">Reference proteome</keyword>
<feature type="region of interest" description="Disordered" evidence="11">
    <location>
        <begin position="489"/>
        <end position="517"/>
    </location>
</feature>
<dbReference type="PANTHER" id="PTHR45436">
    <property type="entry name" value="SENSOR HISTIDINE KINASE YKOH"/>
    <property type="match status" value="1"/>
</dbReference>
<evidence type="ECO:0000256" key="10">
    <source>
        <dbReference type="ARBA" id="ARBA00023136"/>
    </source>
</evidence>
<evidence type="ECO:0000259" key="14">
    <source>
        <dbReference type="PROSITE" id="PS50885"/>
    </source>
</evidence>
<keyword evidence="10 12" id="KW-0472">Membrane</keyword>
<feature type="transmembrane region" description="Helical" evidence="12">
    <location>
        <begin position="76"/>
        <end position="99"/>
    </location>
</feature>
<evidence type="ECO:0000256" key="7">
    <source>
        <dbReference type="ARBA" id="ARBA00022777"/>
    </source>
</evidence>
<comment type="caution">
    <text evidence="15">The sequence shown here is derived from an EMBL/GenBank/DDBJ whole genome shotgun (WGS) entry which is preliminary data.</text>
</comment>
<dbReference type="InterPro" id="IPR005467">
    <property type="entry name" value="His_kinase_dom"/>
</dbReference>
<dbReference type="SMART" id="SM00388">
    <property type="entry name" value="HisKA"/>
    <property type="match status" value="1"/>
</dbReference>
<keyword evidence="6 12" id="KW-0812">Transmembrane</keyword>
<feature type="domain" description="HAMP" evidence="14">
    <location>
        <begin position="243"/>
        <end position="295"/>
    </location>
</feature>
<evidence type="ECO:0000256" key="8">
    <source>
        <dbReference type="ARBA" id="ARBA00022989"/>
    </source>
</evidence>
<accession>A0A2P8E2I8</accession>
<evidence type="ECO:0000256" key="1">
    <source>
        <dbReference type="ARBA" id="ARBA00000085"/>
    </source>
</evidence>
<sequence>MSDTTDRDQRNVPPVPPPPDAAPHPAGSGTRPDDGSTAGRSDDDTDADGDSGRPVGGRVGGGVSRYVGRLSLRTRVGALAAFGVGLAVTLTALAAYLTVSAQLTDSVDESLLDRAEQAVSTPFGDPAMLVQQPAEAILAADLRIGLLRADGQPFAANEASTPPMGDPELAVAKGRSAESVRTVELDGGSFRVVAVPAAPDFALVLAQPTEQTEEVLARLRTVSIIAGGVGIVLAAWAGMSIARGGLRPVRRLTDAAEHVAETGELEPIEVTGSDEIARLAHAFNAMLVALREARLRQSRLVADAGHELKTPLTSMRTNLDLLAQSEASGGMSADDRAQLITDTRAQAVELTQLVGDLVELSREDPPAAAAERIDLADVVRDALERVRRRAPDVAFSADLHSSPVDGDATQLERAATNLLDNAAKFSPPHGTVTVTLRDGALDVSDEGPGIAETDVDRVFDRFYRSTEARGLPGSGLGLAIVKATAERHGGSVDAGRSPSGGARLTMRLPAASSSALD</sequence>
<dbReference type="PROSITE" id="PS50109">
    <property type="entry name" value="HIS_KIN"/>
    <property type="match status" value="1"/>
</dbReference>
<comment type="catalytic activity">
    <reaction evidence="1">
        <text>ATP + protein L-histidine = ADP + protein N-phospho-L-histidine.</text>
        <dbReference type="EC" id="2.7.13.3"/>
    </reaction>
</comment>
<dbReference type="OrthoDB" id="9786919at2"/>
<dbReference type="PROSITE" id="PS50885">
    <property type="entry name" value="HAMP"/>
    <property type="match status" value="1"/>
</dbReference>
<keyword evidence="8 12" id="KW-1133">Transmembrane helix</keyword>
<dbReference type="CDD" id="cd06225">
    <property type="entry name" value="HAMP"/>
    <property type="match status" value="1"/>
</dbReference>
<dbReference type="RefSeq" id="WP_106537413.1">
    <property type="nucleotide sequence ID" value="NZ_PYGE01000007.1"/>
</dbReference>
<feature type="compositionally biased region" description="Basic and acidic residues" evidence="11">
    <location>
        <begin position="1"/>
        <end position="10"/>
    </location>
</feature>
<evidence type="ECO:0000256" key="5">
    <source>
        <dbReference type="ARBA" id="ARBA00022679"/>
    </source>
</evidence>
<evidence type="ECO:0000313" key="16">
    <source>
        <dbReference type="Proteomes" id="UP000243528"/>
    </source>
</evidence>
<dbReference type="SMART" id="SM00304">
    <property type="entry name" value="HAMP"/>
    <property type="match status" value="1"/>
</dbReference>
<dbReference type="InterPro" id="IPR003661">
    <property type="entry name" value="HisK_dim/P_dom"/>
</dbReference>
<evidence type="ECO:0000256" key="2">
    <source>
        <dbReference type="ARBA" id="ARBA00004236"/>
    </source>
</evidence>
<dbReference type="SUPFAM" id="SSF158472">
    <property type="entry name" value="HAMP domain-like"/>
    <property type="match status" value="1"/>
</dbReference>
<evidence type="ECO:0000313" key="15">
    <source>
        <dbReference type="EMBL" id="PSL03666.1"/>
    </source>
</evidence>
<dbReference type="PRINTS" id="PR00344">
    <property type="entry name" value="BCTRLSENSOR"/>
</dbReference>
<dbReference type="SMART" id="SM00387">
    <property type="entry name" value="HATPase_c"/>
    <property type="match status" value="1"/>
</dbReference>
<comment type="subcellular location">
    <subcellularLocation>
        <location evidence="2">Cell membrane</location>
    </subcellularLocation>
</comment>
<keyword evidence="4" id="KW-0597">Phosphoprotein</keyword>
<dbReference type="GO" id="GO:0005886">
    <property type="term" value="C:plasma membrane"/>
    <property type="evidence" value="ECO:0007669"/>
    <property type="project" value="UniProtKB-SubCell"/>
</dbReference>
<dbReference type="Gene3D" id="3.30.565.10">
    <property type="entry name" value="Histidine kinase-like ATPase, C-terminal domain"/>
    <property type="match status" value="1"/>
</dbReference>
<dbReference type="EC" id="2.7.13.3" evidence="3"/>
<dbReference type="CDD" id="cd00082">
    <property type="entry name" value="HisKA"/>
    <property type="match status" value="1"/>
</dbReference>
<dbReference type="PANTHER" id="PTHR45436:SF5">
    <property type="entry name" value="SENSOR HISTIDINE KINASE TRCS"/>
    <property type="match status" value="1"/>
</dbReference>
<dbReference type="InterPro" id="IPR003594">
    <property type="entry name" value="HATPase_dom"/>
</dbReference>
<dbReference type="Pfam" id="PF00672">
    <property type="entry name" value="HAMP"/>
    <property type="match status" value="1"/>
</dbReference>
<reference evidence="15 16" key="1">
    <citation type="submission" date="2018-03" db="EMBL/GenBank/DDBJ databases">
        <title>Genomic Encyclopedia of Archaeal and Bacterial Type Strains, Phase II (KMG-II): from individual species to whole genera.</title>
        <authorList>
            <person name="Goeker M."/>
        </authorList>
    </citation>
    <scope>NUCLEOTIDE SEQUENCE [LARGE SCALE GENOMIC DNA]</scope>
    <source>
        <strain evidence="15 16">DSM 45211</strain>
    </source>
</reference>
<evidence type="ECO:0000256" key="3">
    <source>
        <dbReference type="ARBA" id="ARBA00012438"/>
    </source>
</evidence>
<dbReference type="InterPro" id="IPR036890">
    <property type="entry name" value="HATPase_C_sf"/>
</dbReference>
<dbReference type="Proteomes" id="UP000243528">
    <property type="component" value="Unassembled WGS sequence"/>
</dbReference>
<keyword evidence="7 15" id="KW-0418">Kinase</keyword>
<dbReference type="EMBL" id="PYGE01000007">
    <property type="protein sequence ID" value="PSL03666.1"/>
    <property type="molecule type" value="Genomic_DNA"/>
</dbReference>
<dbReference type="InterPro" id="IPR036097">
    <property type="entry name" value="HisK_dim/P_sf"/>
</dbReference>
<proteinExistence type="predicted"/>
<organism evidence="15 16">
    <name type="scientific">Haloactinopolyspora alba</name>
    <dbReference type="NCBI Taxonomy" id="648780"/>
    <lineage>
        <taxon>Bacteria</taxon>
        <taxon>Bacillati</taxon>
        <taxon>Actinomycetota</taxon>
        <taxon>Actinomycetes</taxon>
        <taxon>Jiangellales</taxon>
        <taxon>Jiangellaceae</taxon>
        <taxon>Haloactinopolyspora</taxon>
    </lineage>
</organism>
<evidence type="ECO:0000256" key="12">
    <source>
        <dbReference type="SAM" id="Phobius"/>
    </source>
</evidence>
<evidence type="ECO:0000256" key="9">
    <source>
        <dbReference type="ARBA" id="ARBA00023012"/>
    </source>
</evidence>
<dbReference type="SUPFAM" id="SSF55874">
    <property type="entry name" value="ATPase domain of HSP90 chaperone/DNA topoisomerase II/histidine kinase"/>
    <property type="match status" value="1"/>
</dbReference>
<dbReference type="GO" id="GO:0000155">
    <property type="term" value="F:phosphorelay sensor kinase activity"/>
    <property type="evidence" value="ECO:0007669"/>
    <property type="project" value="InterPro"/>
</dbReference>
<evidence type="ECO:0000256" key="4">
    <source>
        <dbReference type="ARBA" id="ARBA00022553"/>
    </source>
</evidence>
<evidence type="ECO:0000256" key="6">
    <source>
        <dbReference type="ARBA" id="ARBA00022692"/>
    </source>
</evidence>
<evidence type="ECO:0000256" key="11">
    <source>
        <dbReference type="SAM" id="MobiDB-lite"/>
    </source>
</evidence>
<dbReference type="Gene3D" id="1.10.287.130">
    <property type="match status" value="1"/>
</dbReference>
<keyword evidence="9" id="KW-0902">Two-component regulatory system</keyword>
<dbReference type="InterPro" id="IPR003660">
    <property type="entry name" value="HAMP_dom"/>
</dbReference>
<feature type="region of interest" description="Disordered" evidence="11">
    <location>
        <begin position="1"/>
        <end position="60"/>
    </location>
</feature>